<feature type="region of interest" description="Disordered" evidence="1">
    <location>
        <begin position="175"/>
        <end position="220"/>
    </location>
</feature>
<comment type="caution">
    <text evidence="2">The sequence shown here is derived from an EMBL/GenBank/DDBJ whole genome shotgun (WGS) entry which is preliminary data.</text>
</comment>
<dbReference type="EMBL" id="AVOT02000387">
    <property type="protein sequence ID" value="MBW0462614.1"/>
    <property type="molecule type" value="Genomic_DNA"/>
</dbReference>
<evidence type="ECO:0000313" key="3">
    <source>
        <dbReference type="Proteomes" id="UP000765509"/>
    </source>
</evidence>
<dbReference type="AlphaFoldDB" id="A0A9Q3BC29"/>
<reference evidence="2" key="1">
    <citation type="submission" date="2021-03" db="EMBL/GenBank/DDBJ databases">
        <title>Draft genome sequence of rust myrtle Austropuccinia psidii MF-1, a brazilian biotype.</title>
        <authorList>
            <person name="Quecine M.C."/>
            <person name="Pachon D.M.R."/>
            <person name="Bonatelli M.L."/>
            <person name="Correr F.H."/>
            <person name="Franceschini L.M."/>
            <person name="Leite T.F."/>
            <person name="Margarido G.R.A."/>
            <person name="Almeida C.A."/>
            <person name="Ferrarezi J.A."/>
            <person name="Labate C.A."/>
        </authorList>
    </citation>
    <scope>NUCLEOTIDE SEQUENCE</scope>
    <source>
        <strain evidence="2">MF-1</strain>
    </source>
</reference>
<accession>A0A9Q3BC29</accession>
<evidence type="ECO:0000256" key="1">
    <source>
        <dbReference type="SAM" id="MobiDB-lite"/>
    </source>
</evidence>
<protein>
    <submittedName>
        <fullName evidence="2">Uncharacterized protein</fullName>
    </submittedName>
</protein>
<gene>
    <name evidence="2" type="ORF">O181_002329</name>
</gene>
<name>A0A9Q3BC29_9BASI</name>
<evidence type="ECO:0000313" key="2">
    <source>
        <dbReference type="EMBL" id="MBW0462614.1"/>
    </source>
</evidence>
<dbReference type="Proteomes" id="UP000765509">
    <property type="component" value="Unassembled WGS sequence"/>
</dbReference>
<keyword evidence="3" id="KW-1185">Reference proteome</keyword>
<feature type="compositionally biased region" description="Basic and acidic residues" evidence="1">
    <location>
        <begin position="205"/>
        <end position="220"/>
    </location>
</feature>
<proteinExistence type="predicted"/>
<organism evidence="2 3">
    <name type="scientific">Austropuccinia psidii MF-1</name>
    <dbReference type="NCBI Taxonomy" id="1389203"/>
    <lineage>
        <taxon>Eukaryota</taxon>
        <taxon>Fungi</taxon>
        <taxon>Dikarya</taxon>
        <taxon>Basidiomycota</taxon>
        <taxon>Pucciniomycotina</taxon>
        <taxon>Pucciniomycetes</taxon>
        <taxon>Pucciniales</taxon>
        <taxon>Sphaerophragmiaceae</taxon>
        <taxon>Austropuccinia</taxon>
    </lineage>
</organism>
<sequence length="220" mass="26384">MKEIHRRRNWPLWKCQIVQKYINGTWIWKKTMSFGNDRYCVDKDPYEWCLRQSKMIKAIDPQMIIKIRNQKLLTQMPGELDNAIKCRCNQSCNLDDIANTLQDLRKRKKIGKYSPYKISSFKEKTLFRVNITEIHRERVEEVIKKKNYSHNCWSTDHYSNNCPKGKKKVYAIEQVQEEESSAENSELDSMNDAIREHSDDDQDPKDEFLVKYQEEKQPQI</sequence>